<dbReference type="eggNOG" id="ENOG502RPKC">
    <property type="taxonomic scope" value="Eukaryota"/>
</dbReference>
<dbReference type="EMBL" id="KB644415">
    <property type="protein sequence ID" value="EPS34201.1"/>
    <property type="molecule type" value="Genomic_DNA"/>
</dbReference>
<proteinExistence type="predicted"/>
<reference evidence="1 2" key="1">
    <citation type="journal article" date="2013" name="PLoS ONE">
        <title>Genomic and secretomic analyses reveal unique features of the lignocellulolytic enzyme system of Penicillium decumbens.</title>
        <authorList>
            <person name="Liu G."/>
            <person name="Zhang L."/>
            <person name="Wei X."/>
            <person name="Zou G."/>
            <person name="Qin Y."/>
            <person name="Ma L."/>
            <person name="Li J."/>
            <person name="Zheng H."/>
            <person name="Wang S."/>
            <person name="Wang C."/>
            <person name="Xun L."/>
            <person name="Zhao G.-P."/>
            <person name="Zhou Z."/>
            <person name="Qu Y."/>
        </authorList>
    </citation>
    <scope>NUCLEOTIDE SEQUENCE [LARGE SCALE GENOMIC DNA]</scope>
    <source>
        <strain evidence="2">114-2 / CGMCC 5302</strain>
    </source>
</reference>
<gene>
    <name evidence="1" type="ORF">PDE_09165</name>
</gene>
<dbReference type="AlphaFoldDB" id="S7ZZD0"/>
<dbReference type="OrthoDB" id="3800738at2759"/>
<protein>
    <recommendedName>
        <fullName evidence="3">F-box domain-containing protein</fullName>
    </recommendedName>
</protein>
<sequence length="265" mass="30616">MGQMDMSTLIKCQRVCRAWTKTIQLSTSLQQDLFFLSREDPFQKTSWVYNPLLAEIFPSFFPPSTTTETSVNFETIEFAKNSESMRIFLRPEASWRRMLTTQPPIRKVGEFTWGCNMFGCSWSQTKAEPLKDGLRMGLLFETLLSESGPYWKHQTWWIVFGGPTPINAPGVIVAHRTCSHYSNFNSDGTQMIHELDLTLVTVRHASCIEDDSYESDESECPPDYAKSVKPAKEFTWEKLRACYQDLGVDLSKLRMIEYNQGYKDY</sequence>
<dbReference type="HOGENOM" id="CLU_973523_0_0_1"/>
<dbReference type="PhylomeDB" id="S7ZZD0"/>
<dbReference type="STRING" id="933388.S7ZZD0"/>
<evidence type="ECO:0000313" key="2">
    <source>
        <dbReference type="Proteomes" id="UP000019376"/>
    </source>
</evidence>
<dbReference type="Proteomes" id="UP000019376">
    <property type="component" value="Unassembled WGS sequence"/>
</dbReference>
<keyword evidence="2" id="KW-1185">Reference proteome</keyword>
<accession>S7ZZD0</accession>
<evidence type="ECO:0000313" key="1">
    <source>
        <dbReference type="EMBL" id="EPS34201.1"/>
    </source>
</evidence>
<evidence type="ECO:0008006" key="3">
    <source>
        <dbReference type="Google" id="ProtNLM"/>
    </source>
</evidence>
<name>S7ZZD0_PENO1</name>
<organism evidence="1 2">
    <name type="scientific">Penicillium oxalicum (strain 114-2 / CGMCC 5302)</name>
    <name type="common">Penicillium decumbens</name>
    <dbReference type="NCBI Taxonomy" id="933388"/>
    <lineage>
        <taxon>Eukaryota</taxon>
        <taxon>Fungi</taxon>
        <taxon>Dikarya</taxon>
        <taxon>Ascomycota</taxon>
        <taxon>Pezizomycotina</taxon>
        <taxon>Eurotiomycetes</taxon>
        <taxon>Eurotiomycetidae</taxon>
        <taxon>Eurotiales</taxon>
        <taxon>Aspergillaceae</taxon>
        <taxon>Penicillium</taxon>
    </lineage>
</organism>